<name>A0A1V4K4E2_PATFA</name>
<dbReference type="Proteomes" id="UP000190648">
    <property type="component" value="Unassembled WGS sequence"/>
</dbReference>
<comment type="caution">
    <text evidence="1">The sequence shown here is derived from an EMBL/GenBank/DDBJ whole genome shotgun (WGS) entry which is preliminary data.</text>
</comment>
<gene>
    <name evidence="1" type="ORF">AV530_003516</name>
</gene>
<dbReference type="AlphaFoldDB" id="A0A1V4K4E2"/>
<dbReference type="EMBL" id="LSYS01005108">
    <property type="protein sequence ID" value="OPJ78747.1"/>
    <property type="molecule type" value="Genomic_DNA"/>
</dbReference>
<sequence>MAAAAVRSANGGLPFLGSALNPGLLLSADTWNLPTPVWGWEGLLSPTQVWGISADGLHSASQNHRGHEEKPLGSVTAAALHPHTANMDRRPLCAKLPILRNPQELHIFETSPTLSGLAEVCMWLLEQRTVYRSLSKTSQLWDGQRQSTR</sequence>
<evidence type="ECO:0000313" key="2">
    <source>
        <dbReference type="Proteomes" id="UP000190648"/>
    </source>
</evidence>
<reference evidence="1 2" key="1">
    <citation type="submission" date="2016-02" db="EMBL/GenBank/DDBJ databases">
        <title>Band-tailed pigeon sequencing and assembly.</title>
        <authorList>
            <person name="Soares A.E."/>
            <person name="Novak B.J."/>
            <person name="Rice E.S."/>
            <person name="O'Connell B."/>
            <person name="Chang D."/>
            <person name="Weber S."/>
            <person name="Shapiro B."/>
        </authorList>
    </citation>
    <scope>NUCLEOTIDE SEQUENCE [LARGE SCALE GENOMIC DNA]</scope>
    <source>
        <strain evidence="1">BTP2013</strain>
        <tissue evidence="1">Blood</tissue>
    </source>
</reference>
<organism evidence="1 2">
    <name type="scientific">Patagioenas fasciata monilis</name>
    <dbReference type="NCBI Taxonomy" id="372326"/>
    <lineage>
        <taxon>Eukaryota</taxon>
        <taxon>Metazoa</taxon>
        <taxon>Chordata</taxon>
        <taxon>Craniata</taxon>
        <taxon>Vertebrata</taxon>
        <taxon>Euteleostomi</taxon>
        <taxon>Archelosauria</taxon>
        <taxon>Archosauria</taxon>
        <taxon>Dinosauria</taxon>
        <taxon>Saurischia</taxon>
        <taxon>Theropoda</taxon>
        <taxon>Coelurosauria</taxon>
        <taxon>Aves</taxon>
        <taxon>Neognathae</taxon>
        <taxon>Neoaves</taxon>
        <taxon>Columbimorphae</taxon>
        <taxon>Columbiformes</taxon>
        <taxon>Columbidae</taxon>
        <taxon>Patagioenas</taxon>
    </lineage>
</organism>
<accession>A0A1V4K4E2</accession>
<evidence type="ECO:0000313" key="1">
    <source>
        <dbReference type="EMBL" id="OPJ78747.1"/>
    </source>
</evidence>
<proteinExistence type="predicted"/>
<protein>
    <submittedName>
        <fullName evidence="1">Uncharacterized protein</fullName>
    </submittedName>
</protein>
<keyword evidence="2" id="KW-1185">Reference proteome</keyword>